<keyword evidence="9" id="KW-1185">Reference proteome</keyword>
<evidence type="ECO:0000256" key="5">
    <source>
        <dbReference type="ARBA" id="ARBA00023136"/>
    </source>
</evidence>
<evidence type="ECO:0000256" key="3">
    <source>
        <dbReference type="ARBA" id="ARBA00022692"/>
    </source>
</evidence>
<comment type="subcellular location">
    <subcellularLocation>
        <location evidence="1">Cell membrane</location>
        <topology evidence="1">Multi-pass membrane protein</topology>
    </subcellularLocation>
</comment>
<feature type="transmembrane region" description="Helical" evidence="6">
    <location>
        <begin position="368"/>
        <end position="389"/>
    </location>
</feature>
<dbReference type="PANTHER" id="PTHR23501:SF191">
    <property type="entry name" value="VACUOLAR BASIC AMINO ACID TRANSPORTER 4"/>
    <property type="match status" value="1"/>
</dbReference>
<keyword evidence="2" id="KW-0813">Transport</keyword>
<protein>
    <submittedName>
        <fullName evidence="8">MDR family MFS transporter</fullName>
    </submittedName>
</protein>
<sequence>MNKSFQRKEQAEAEREEQRTKRPYVLASVIIAMFMAAIEGTIVSTAMPGIVGDLGGFALYSWVFSAYLLMQAVTILIYGKLSDLYGRKPVFTIGIIIFLIGSVMCGLAGSMKQLIIYRLIQGLGAGAVQPIATTIVGDMYTIEERAKIQGYLASVWGISAIVGPLLGGFFVTYSHWSLVFWINVPLGILAMAGVWKFLHENVERKKVHIDYLGSFLVLFGVSALMVLLIQGGTAWPWNSWESYVLGVGSVLILFGFFRHESRFPEPLMPISLWNNRLISLSNAASLTNGAILIGLSSFLPTYIQGVMEQPPVVAGFTLTAMSVGWPICSTIAGKLLLKIGFRPVAVAGGFALLLGSLVFIFMDPSKGPVWAGTGSFLIGCGMGLTNTTYIVAIQNTVDWKTRGIATASNMFMRIVGSALGAAVLGGILNTRLNTYFNRQGNENEKVSLDAANILLDEEKRSRLSSSVLELLQNGLSFSLADVYKGVLILSFLSLLFSILLPKPEISKSKSR</sequence>
<feature type="transmembrane region" description="Helical" evidence="6">
    <location>
        <begin position="210"/>
        <end position="228"/>
    </location>
</feature>
<feature type="domain" description="Major facilitator superfamily (MFS) profile" evidence="7">
    <location>
        <begin position="25"/>
        <end position="505"/>
    </location>
</feature>
<evidence type="ECO:0000256" key="4">
    <source>
        <dbReference type="ARBA" id="ARBA00022989"/>
    </source>
</evidence>
<dbReference type="PROSITE" id="PS50850">
    <property type="entry name" value="MFS"/>
    <property type="match status" value="1"/>
</dbReference>
<name>A0ABT8HS50_9BACL</name>
<feature type="transmembrane region" description="Helical" evidence="6">
    <location>
        <begin position="344"/>
        <end position="362"/>
    </location>
</feature>
<dbReference type="Gene3D" id="1.20.1720.10">
    <property type="entry name" value="Multidrug resistance protein D"/>
    <property type="match status" value="1"/>
</dbReference>
<dbReference type="InterPro" id="IPR020846">
    <property type="entry name" value="MFS_dom"/>
</dbReference>
<dbReference type="PRINTS" id="PR01036">
    <property type="entry name" value="TCRTETB"/>
</dbReference>
<dbReference type="EMBL" id="JAUHTR010000001">
    <property type="protein sequence ID" value="MDN4523597.1"/>
    <property type="molecule type" value="Genomic_DNA"/>
</dbReference>
<evidence type="ECO:0000313" key="9">
    <source>
        <dbReference type="Proteomes" id="UP001172721"/>
    </source>
</evidence>
<feature type="transmembrane region" description="Helical" evidence="6">
    <location>
        <begin position="24"/>
        <end position="47"/>
    </location>
</feature>
<evidence type="ECO:0000256" key="6">
    <source>
        <dbReference type="SAM" id="Phobius"/>
    </source>
</evidence>
<keyword evidence="4 6" id="KW-1133">Transmembrane helix</keyword>
<evidence type="ECO:0000256" key="1">
    <source>
        <dbReference type="ARBA" id="ARBA00004651"/>
    </source>
</evidence>
<keyword evidence="5 6" id="KW-0472">Membrane</keyword>
<gene>
    <name evidence="8" type="ORF">QYB97_03885</name>
</gene>
<feature type="transmembrane region" description="Helical" evidence="6">
    <location>
        <begin position="90"/>
        <end position="109"/>
    </location>
</feature>
<dbReference type="Proteomes" id="UP001172721">
    <property type="component" value="Unassembled WGS sequence"/>
</dbReference>
<dbReference type="Pfam" id="PF07690">
    <property type="entry name" value="MFS_1"/>
    <property type="match status" value="1"/>
</dbReference>
<accession>A0ABT8HS50</accession>
<dbReference type="RefSeq" id="WP_301164616.1">
    <property type="nucleotide sequence ID" value="NZ_JAUHTR010000001.1"/>
</dbReference>
<dbReference type="InterPro" id="IPR011701">
    <property type="entry name" value="MFS"/>
</dbReference>
<feature type="transmembrane region" description="Helical" evidence="6">
    <location>
        <begin position="59"/>
        <end position="78"/>
    </location>
</feature>
<organism evidence="8 9">
    <name type="scientific">Fictibacillus fluitans</name>
    <dbReference type="NCBI Taxonomy" id="3058422"/>
    <lineage>
        <taxon>Bacteria</taxon>
        <taxon>Bacillati</taxon>
        <taxon>Bacillota</taxon>
        <taxon>Bacilli</taxon>
        <taxon>Bacillales</taxon>
        <taxon>Fictibacillaceae</taxon>
        <taxon>Fictibacillus</taxon>
    </lineage>
</organism>
<feature type="transmembrane region" description="Helical" evidence="6">
    <location>
        <begin position="277"/>
        <end position="299"/>
    </location>
</feature>
<comment type="caution">
    <text evidence="8">The sequence shown here is derived from an EMBL/GenBank/DDBJ whole genome shotgun (WGS) entry which is preliminary data.</text>
</comment>
<keyword evidence="3 6" id="KW-0812">Transmembrane</keyword>
<dbReference type="InterPro" id="IPR036259">
    <property type="entry name" value="MFS_trans_sf"/>
</dbReference>
<feature type="transmembrane region" description="Helical" evidence="6">
    <location>
        <begin position="178"/>
        <end position="198"/>
    </location>
</feature>
<feature type="transmembrane region" description="Helical" evidence="6">
    <location>
        <begin position="410"/>
        <end position="428"/>
    </location>
</feature>
<feature type="transmembrane region" description="Helical" evidence="6">
    <location>
        <begin position="240"/>
        <end position="257"/>
    </location>
</feature>
<feature type="transmembrane region" description="Helical" evidence="6">
    <location>
        <begin position="482"/>
        <end position="501"/>
    </location>
</feature>
<evidence type="ECO:0000256" key="2">
    <source>
        <dbReference type="ARBA" id="ARBA00022448"/>
    </source>
</evidence>
<dbReference type="CDD" id="cd17502">
    <property type="entry name" value="MFS_Azr1_MDR_like"/>
    <property type="match status" value="1"/>
</dbReference>
<proteinExistence type="predicted"/>
<feature type="transmembrane region" description="Helical" evidence="6">
    <location>
        <begin position="311"/>
        <end position="332"/>
    </location>
</feature>
<dbReference type="Gene3D" id="1.20.1250.20">
    <property type="entry name" value="MFS general substrate transporter like domains"/>
    <property type="match status" value="1"/>
</dbReference>
<evidence type="ECO:0000313" key="8">
    <source>
        <dbReference type="EMBL" id="MDN4523597.1"/>
    </source>
</evidence>
<dbReference type="SUPFAM" id="SSF103473">
    <property type="entry name" value="MFS general substrate transporter"/>
    <property type="match status" value="1"/>
</dbReference>
<reference evidence="8" key="1">
    <citation type="submission" date="2023-07" db="EMBL/GenBank/DDBJ databases">
        <title>Fictibacillus sp. isolated from freshwater pond.</title>
        <authorList>
            <person name="Kirdat K."/>
            <person name="Bhat A."/>
            <person name="Mourya A."/>
            <person name="Yadav A."/>
        </authorList>
    </citation>
    <scope>NUCLEOTIDE SEQUENCE</scope>
    <source>
        <strain evidence="8">NE201</strain>
    </source>
</reference>
<dbReference type="PANTHER" id="PTHR23501">
    <property type="entry name" value="MAJOR FACILITATOR SUPERFAMILY"/>
    <property type="match status" value="1"/>
</dbReference>
<feature type="transmembrane region" description="Helical" evidence="6">
    <location>
        <begin position="115"/>
        <end position="136"/>
    </location>
</feature>
<feature type="transmembrane region" description="Helical" evidence="6">
    <location>
        <begin position="148"/>
        <end position="172"/>
    </location>
</feature>
<evidence type="ECO:0000259" key="7">
    <source>
        <dbReference type="PROSITE" id="PS50850"/>
    </source>
</evidence>